<name>K0R301_THAOC</name>
<proteinExistence type="predicted"/>
<feature type="compositionally biased region" description="Basic and acidic residues" evidence="1">
    <location>
        <begin position="79"/>
        <end position="92"/>
    </location>
</feature>
<feature type="compositionally biased region" description="Low complexity" evidence="1">
    <location>
        <begin position="57"/>
        <end position="69"/>
    </location>
</feature>
<feature type="compositionally biased region" description="Gly residues" evidence="1">
    <location>
        <begin position="38"/>
        <end position="56"/>
    </location>
</feature>
<dbReference type="AlphaFoldDB" id="K0R301"/>
<feature type="region of interest" description="Disordered" evidence="1">
    <location>
        <begin position="157"/>
        <end position="223"/>
    </location>
</feature>
<accession>K0R301</accession>
<comment type="caution">
    <text evidence="2">The sequence shown here is derived from an EMBL/GenBank/DDBJ whole genome shotgun (WGS) entry which is preliminary data.</text>
</comment>
<dbReference type="EMBL" id="AGNL01047288">
    <property type="protein sequence ID" value="EJK47153.1"/>
    <property type="molecule type" value="Genomic_DNA"/>
</dbReference>
<sequence length="223" mass="22490">MNDGGAGSTASGFGASAQSQQQGFGAFSSSSGAPSTPFGGGTSSGFGGSALGGGGAAPSAGFGSSSSPADKPRSARRPPRQDTGEAEESSDHVCFELNELPINKYSAATAQATAATPPLEVGQLVVLTGLARGVMNGTVGEVLAALGGDRWEVRVDAAGPGRRRAAPQRERPVAQPRAQADRGRRAGAAPLHNQVGRAQRDDRPGPCDGRRDRPAHRPPPRGS</sequence>
<dbReference type="Proteomes" id="UP000266841">
    <property type="component" value="Unassembled WGS sequence"/>
</dbReference>
<feature type="non-terminal residue" evidence="2">
    <location>
        <position position="223"/>
    </location>
</feature>
<feature type="compositionally biased region" description="Low complexity" evidence="1">
    <location>
        <begin position="8"/>
        <end position="37"/>
    </location>
</feature>
<gene>
    <name evidence="2" type="ORF">THAOC_34150</name>
</gene>
<feature type="compositionally biased region" description="Basic and acidic residues" evidence="1">
    <location>
        <begin position="198"/>
        <end position="212"/>
    </location>
</feature>
<feature type="region of interest" description="Disordered" evidence="1">
    <location>
        <begin position="1"/>
        <end position="92"/>
    </location>
</feature>
<keyword evidence="3" id="KW-1185">Reference proteome</keyword>
<protein>
    <submittedName>
        <fullName evidence="2">Uncharacterized protein</fullName>
    </submittedName>
</protein>
<feature type="compositionally biased region" description="Basic residues" evidence="1">
    <location>
        <begin position="213"/>
        <end position="223"/>
    </location>
</feature>
<reference evidence="2 3" key="1">
    <citation type="journal article" date="2012" name="Genome Biol.">
        <title>Genome and low-iron response of an oceanic diatom adapted to chronic iron limitation.</title>
        <authorList>
            <person name="Lommer M."/>
            <person name="Specht M."/>
            <person name="Roy A.S."/>
            <person name="Kraemer L."/>
            <person name="Andreson R."/>
            <person name="Gutowska M.A."/>
            <person name="Wolf J."/>
            <person name="Bergner S.V."/>
            <person name="Schilhabel M.B."/>
            <person name="Klostermeier U.C."/>
            <person name="Beiko R.G."/>
            <person name="Rosenstiel P."/>
            <person name="Hippler M."/>
            <person name="Laroche J."/>
        </authorList>
    </citation>
    <scope>NUCLEOTIDE SEQUENCE [LARGE SCALE GENOMIC DNA]</scope>
    <source>
        <strain evidence="2 3">CCMP1005</strain>
    </source>
</reference>
<organism evidence="2 3">
    <name type="scientific">Thalassiosira oceanica</name>
    <name type="common">Marine diatom</name>
    <dbReference type="NCBI Taxonomy" id="159749"/>
    <lineage>
        <taxon>Eukaryota</taxon>
        <taxon>Sar</taxon>
        <taxon>Stramenopiles</taxon>
        <taxon>Ochrophyta</taxon>
        <taxon>Bacillariophyta</taxon>
        <taxon>Coscinodiscophyceae</taxon>
        <taxon>Thalassiosirophycidae</taxon>
        <taxon>Thalassiosirales</taxon>
        <taxon>Thalassiosiraceae</taxon>
        <taxon>Thalassiosira</taxon>
    </lineage>
</organism>
<evidence type="ECO:0000313" key="3">
    <source>
        <dbReference type="Proteomes" id="UP000266841"/>
    </source>
</evidence>
<evidence type="ECO:0000313" key="2">
    <source>
        <dbReference type="EMBL" id="EJK47153.1"/>
    </source>
</evidence>
<evidence type="ECO:0000256" key="1">
    <source>
        <dbReference type="SAM" id="MobiDB-lite"/>
    </source>
</evidence>